<feature type="region of interest" description="Disordered" evidence="1">
    <location>
        <begin position="1"/>
        <end position="45"/>
    </location>
</feature>
<sequence length="133" mass="14931">MSHVGGAEESRGTTPRGEEIEKQQDDARKKNDAQDMERRRQGSSIWGTLYIMATEQDQSPTRAEIVGVKRKRSESSVNSTVQDIELDNKVAGKDNITNTAQRLTVIESKMGRVVDQQREILNHLQKVEEGPVP</sequence>
<evidence type="ECO:0008006" key="4">
    <source>
        <dbReference type="Google" id="ProtNLM"/>
    </source>
</evidence>
<accession>A0ABQ8VQX1</accession>
<name>A0ABQ8VQX1_9AGAR</name>
<proteinExistence type="predicted"/>
<reference evidence="2" key="1">
    <citation type="submission" date="2022-08" db="EMBL/GenBank/DDBJ databases">
        <title>A Global Phylogenomic Analysis of the Shiitake Genus Lentinula.</title>
        <authorList>
            <consortium name="DOE Joint Genome Institute"/>
            <person name="Sierra-Patev S."/>
            <person name="Min B."/>
            <person name="Naranjo-Ortiz M."/>
            <person name="Looney B."/>
            <person name="Konkel Z."/>
            <person name="Slot J.C."/>
            <person name="Sakamoto Y."/>
            <person name="Steenwyk J.L."/>
            <person name="Rokas A."/>
            <person name="Carro J."/>
            <person name="Camarero S."/>
            <person name="Ferreira P."/>
            <person name="Molpeceres G."/>
            <person name="Ruiz-Duenas F.J."/>
            <person name="Serrano A."/>
            <person name="Henrissat B."/>
            <person name="Drula E."/>
            <person name="Hughes K.W."/>
            <person name="Mata J.L."/>
            <person name="Ishikawa N.K."/>
            <person name="Vargas-Isla R."/>
            <person name="Ushijima S."/>
            <person name="Smith C.A."/>
            <person name="Ahrendt S."/>
            <person name="Andreopoulos W."/>
            <person name="He G."/>
            <person name="Labutti K."/>
            <person name="Lipzen A."/>
            <person name="Ng V."/>
            <person name="Riley R."/>
            <person name="Sandor L."/>
            <person name="Barry K."/>
            <person name="Martinez A.T."/>
            <person name="Xiao Y."/>
            <person name="Gibbons J.G."/>
            <person name="Terashima K."/>
            <person name="Grigoriev I.V."/>
            <person name="Hibbett D.S."/>
        </authorList>
    </citation>
    <scope>NUCLEOTIDE SEQUENCE</scope>
    <source>
        <strain evidence="2">RHP3577 ss4</strain>
    </source>
</reference>
<evidence type="ECO:0000313" key="2">
    <source>
        <dbReference type="EMBL" id="KAJ4498783.1"/>
    </source>
</evidence>
<organism evidence="2 3">
    <name type="scientific">Lentinula lateritia</name>
    <dbReference type="NCBI Taxonomy" id="40482"/>
    <lineage>
        <taxon>Eukaryota</taxon>
        <taxon>Fungi</taxon>
        <taxon>Dikarya</taxon>
        <taxon>Basidiomycota</taxon>
        <taxon>Agaricomycotina</taxon>
        <taxon>Agaricomycetes</taxon>
        <taxon>Agaricomycetidae</taxon>
        <taxon>Agaricales</taxon>
        <taxon>Marasmiineae</taxon>
        <taxon>Omphalotaceae</taxon>
        <taxon>Lentinula</taxon>
    </lineage>
</organism>
<feature type="compositionally biased region" description="Basic and acidic residues" evidence="1">
    <location>
        <begin position="1"/>
        <end position="40"/>
    </location>
</feature>
<comment type="caution">
    <text evidence="2">The sequence shown here is derived from an EMBL/GenBank/DDBJ whole genome shotgun (WGS) entry which is preliminary data.</text>
</comment>
<protein>
    <recommendedName>
        <fullName evidence="4">t-SNARE coiled-coil homology domain-containing protein</fullName>
    </recommendedName>
</protein>
<gene>
    <name evidence="2" type="ORF">C8R41DRAFT_916272</name>
</gene>
<keyword evidence="3" id="KW-1185">Reference proteome</keyword>
<evidence type="ECO:0000256" key="1">
    <source>
        <dbReference type="SAM" id="MobiDB-lite"/>
    </source>
</evidence>
<dbReference type="Proteomes" id="UP001150217">
    <property type="component" value="Unassembled WGS sequence"/>
</dbReference>
<dbReference type="EMBL" id="JANVFT010000014">
    <property type="protein sequence ID" value="KAJ4498783.1"/>
    <property type="molecule type" value="Genomic_DNA"/>
</dbReference>
<evidence type="ECO:0000313" key="3">
    <source>
        <dbReference type="Proteomes" id="UP001150217"/>
    </source>
</evidence>